<accession>E6SA38</accession>
<feature type="transmembrane region" description="Helical" evidence="8">
    <location>
        <begin position="161"/>
        <end position="179"/>
    </location>
</feature>
<keyword evidence="10" id="KW-1185">Reference proteome</keyword>
<feature type="transmembrane region" description="Helical" evidence="8">
    <location>
        <begin position="95"/>
        <end position="112"/>
    </location>
</feature>
<reference evidence="9 10" key="1">
    <citation type="journal article" date="2010" name="Stand. Genomic Sci.">
        <title>Complete genome sequence of Intrasporangium calvum type strain (7 KIP).</title>
        <authorList>
            <person name="Del Rio T.G."/>
            <person name="Chertkov O."/>
            <person name="Yasawong M."/>
            <person name="Lucas S."/>
            <person name="Deshpande S."/>
            <person name="Cheng J.F."/>
            <person name="Detter C."/>
            <person name="Tapia R."/>
            <person name="Han C."/>
            <person name="Goodwin L."/>
            <person name="Pitluck S."/>
            <person name="Liolios K."/>
            <person name="Ivanova N."/>
            <person name="Mavromatis K."/>
            <person name="Pati A."/>
            <person name="Chen A."/>
            <person name="Palaniappan K."/>
            <person name="Land M."/>
            <person name="Hauser L."/>
            <person name="Chang Y.J."/>
            <person name="Jeffries C.D."/>
            <person name="Rohde M."/>
            <person name="Pukall R."/>
            <person name="Sikorski J."/>
            <person name="Goker M."/>
            <person name="Woyke T."/>
            <person name="Bristow J."/>
            <person name="Eisen J.A."/>
            <person name="Markowitz V."/>
            <person name="Hugenholtz P."/>
            <person name="Kyrpides N.C."/>
            <person name="Klenk H.P."/>
            <person name="Lapidus A."/>
        </authorList>
    </citation>
    <scope>NUCLEOTIDE SEQUENCE [LARGE SCALE GENOMIC DNA]</scope>
    <source>
        <strain evidence="10">ATCC 23552 / DSM 43043 / JCM 3097 / NBRC 12989 / 7 KIP</strain>
    </source>
</reference>
<evidence type="ECO:0000256" key="4">
    <source>
        <dbReference type="ARBA" id="ARBA00022475"/>
    </source>
</evidence>
<dbReference type="KEGG" id="ica:Intca_1735"/>
<evidence type="ECO:0000313" key="9">
    <source>
        <dbReference type="EMBL" id="ADU48248.1"/>
    </source>
</evidence>
<feature type="transmembrane region" description="Helical" evidence="8">
    <location>
        <begin position="40"/>
        <end position="59"/>
    </location>
</feature>
<dbReference type="PANTHER" id="PTHR30269">
    <property type="entry name" value="TRANSMEMBRANE PROTEIN YFCA"/>
    <property type="match status" value="1"/>
</dbReference>
<keyword evidence="3" id="KW-0813">Transport</keyword>
<evidence type="ECO:0000256" key="8">
    <source>
        <dbReference type="RuleBase" id="RU363041"/>
    </source>
</evidence>
<feature type="transmembrane region" description="Helical" evidence="8">
    <location>
        <begin position="216"/>
        <end position="237"/>
    </location>
</feature>
<evidence type="ECO:0000256" key="1">
    <source>
        <dbReference type="ARBA" id="ARBA00004651"/>
    </source>
</evidence>
<dbReference type="InterPro" id="IPR052017">
    <property type="entry name" value="TSUP"/>
</dbReference>
<evidence type="ECO:0000256" key="3">
    <source>
        <dbReference type="ARBA" id="ARBA00022448"/>
    </source>
</evidence>
<evidence type="ECO:0000256" key="6">
    <source>
        <dbReference type="ARBA" id="ARBA00022989"/>
    </source>
</evidence>
<evidence type="ECO:0000256" key="7">
    <source>
        <dbReference type="ARBA" id="ARBA00023136"/>
    </source>
</evidence>
<keyword evidence="5 8" id="KW-0812">Transmembrane</keyword>
<keyword evidence="7 8" id="KW-0472">Membrane</keyword>
<dbReference type="HOGENOM" id="CLU_054750_2_0_11"/>
<dbReference type="EMBL" id="CP002343">
    <property type="protein sequence ID" value="ADU48248.1"/>
    <property type="molecule type" value="Genomic_DNA"/>
</dbReference>
<gene>
    <name evidence="9" type="ordered locus">Intca_1735</name>
</gene>
<feature type="transmembrane region" description="Helical" evidence="8">
    <location>
        <begin position="186"/>
        <end position="204"/>
    </location>
</feature>
<name>E6SA38_INTC7</name>
<dbReference type="Proteomes" id="UP000008914">
    <property type="component" value="Chromosome"/>
</dbReference>
<dbReference type="eggNOG" id="COG0730">
    <property type="taxonomic scope" value="Bacteria"/>
</dbReference>
<comment type="similarity">
    <text evidence="2 8">Belongs to the 4-toluene sulfonate uptake permease (TSUP) (TC 2.A.102) family.</text>
</comment>
<feature type="transmembrane region" description="Helical" evidence="8">
    <location>
        <begin position="124"/>
        <end position="149"/>
    </location>
</feature>
<proteinExistence type="inferred from homology"/>
<dbReference type="PANTHER" id="PTHR30269:SF37">
    <property type="entry name" value="MEMBRANE TRANSPORTER PROTEIN"/>
    <property type="match status" value="1"/>
</dbReference>
<keyword evidence="4 8" id="KW-1003">Cell membrane</keyword>
<dbReference type="AlphaFoldDB" id="E6SA38"/>
<evidence type="ECO:0000256" key="2">
    <source>
        <dbReference type="ARBA" id="ARBA00009142"/>
    </source>
</evidence>
<dbReference type="RefSeq" id="WP_013492563.1">
    <property type="nucleotide sequence ID" value="NC_014830.1"/>
</dbReference>
<protein>
    <recommendedName>
        <fullName evidence="8">Probable membrane transporter protein</fullName>
    </recommendedName>
</protein>
<sequence length="238" mass="24396">MTGVHLALGIAVLLGALVQGSIGFGSAVVAAPFVVVWAPEIMPVAILVTSLTVPVVQLVHGPRRVAWRPLGWALVGRALLTPAGVWLVSAYSADLIAVLVGVLLLLTVGVSLTRFRIHATPSNAFASGAVAGVSGTAASIGGPFFALVLQHEEPARVRSTLSWFFVVGTAMALGGLAAAGQVHRTAVDVGLLWVPFSVLGYAGAQPVRRLLPARRLRVAVLAFCALAGVAVIARALVA</sequence>
<feature type="transmembrane region" description="Helical" evidence="8">
    <location>
        <begin position="71"/>
        <end position="89"/>
    </location>
</feature>
<organism evidence="9 10">
    <name type="scientific">Intrasporangium calvum (strain ATCC 23552 / DSM 43043 / JCM 3097 / NBRC 12989 / NCIMB 10167 / NRRL B-3866 / 7 KIP)</name>
    <dbReference type="NCBI Taxonomy" id="710696"/>
    <lineage>
        <taxon>Bacteria</taxon>
        <taxon>Bacillati</taxon>
        <taxon>Actinomycetota</taxon>
        <taxon>Actinomycetes</taxon>
        <taxon>Micrococcales</taxon>
        <taxon>Intrasporangiaceae</taxon>
        <taxon>Intrasporangium</taxon>
    </lineage>
</organism>
<evidence type="ECO:0000256" key="5">
    <source>
        <dbReference type="ARBA" id="ARBA00022692"/>
    </source>
</evidence>
<evidence type="ECO:0000313" key="10">
    <source>
        <dbReference type="Proteomes" id="UP000008914"/>
    </source>
</evidence>
<comment type="subcellular location">
    <subcellularLocation>
        <location evidence="1 8">Cell membrane</location>
        <topology evidence="1 8">Multi-pass membrane protein</topology>
    </subcellularLocation>
</comment>
<keyword evidence="6 8" id="KW-1133">Transmembrane helix</keyword>
<dbReference type="InterPro" id="IPR002781">
    <property type="entry name" value="TM_pro_TauE-like"/>
</dbReference>
<dbReference type="Pfam" id="PF01925">
    <property type="entry name" value="TauE"/>
    <property type="match status" value="1"/>
</dbReference>
<dbReference type="GO" id="GO:0005886">
    <property type="term" value="C:plasma membrane"/>
    <property type="evidence" value="ECO:0007669"/>
    <property type="project" value="UniProtKB-SubCell"/>
</dbReference>
<dbReference type="STRING" id="710696.Intca_1735"/>